<protein>
    <submittedName>
        <fullName evidence="1">Uncharacterized protein</fullName>
    </submittedName>
</protein>
<evidence type="ECO:0000313" key="1">
    <source>
        <dbReference type="EMBL" id="KAJ7993240.1"/>
    </source>
</evidence>
<name>A0ACC2FPS5_DALPE</name>
<sequence length="238" mass="25168">MKHAASLCFTLAQHHRLTLAVSGVLFPCLTGSCTKHKQDSSGGGGGFPGALNLHSLPEERPCINQTGCEPDIRLKLKTGPSDVCVTIDGRRRRTRTEGVNSQPGSRFCSALSRHRRQPRAPSGAVHAGPVRARVGDGGRSCAKENEGRAQSQGGHREEDGSRQTRRIDRAGRKTMPGVGSEGHGSGQPRVAHPSRKSGGGDRPKVALAIGASRCSCQCHGETDSEEGGQVRMESCPPI</sequence>
<dbReference type="EMBL" id="CM055751">
    <property type="protein sequence ID" value="KAJ7993240.1"/>
    <property type="molecule type" value="Genomic_DNA"/>
</dbReference>
<keyword evidence="2" id="KW-1185">Reference proteome</keyword>
<organism evidence="1 2">
    <name type="scientific">Dallia pectoralis</name>
    <name type="common">Alaska blackfish</name>
    <dbReference type="NCBI Taxonomy" id="75939"/>
    <lineage>
        <taxon>Eukaryota</taxon>
        <taxon>Metazoa</taxon>
        <taxon>Chordata</taxon>
        <taxon>Craniata</taxon>
        <taxon>Vertebrata</taxon>
        <taxon>Euteleostomi</taxon>
        <taxon>Actinopterygii</taxon>
        <taxon>Neopterygii</taxon>
        <taxon>Teleostei</taxon>
        <taxon>Protacanthopterygii</taxon>
        <taxon>Esociformes</taxon>
        <taxon>Umbridae</taxon>
        <taxon>Dallia</taxon>
    </lineage>
</organism>
<accession>A0ACC2FPS5</accession>
<dbReference type="Proteomes" id="UP001157502">
    <property type="component" value="Chromosome 24"/>
</dbReference>
<gene>
    <name evidence="1" type="ORF">DPEC_G00270400</name>
</gene>
<reference evidence="1" key="1">
    <citation type="submission" date="2021-05" db="EMBL/GenBank/DDBJ databases">
        <authorList>
            <person name="Pan Q."/>
            <person name="Jouanno E."/>
            <person name="Zahm M."/>
            <person name="Klopp C."/>
            <person name="Cabau C."/>
            <person name="Louis A."/>
            <person name="Berthelot C."/>
            <person name="Parey E."/>
            <person name="Roest Crollius H."/>
            <person name="Montfort J."/>
            <person name="Robinson-Rechavi M."/>
            <person name="Bouchez O."/>
            <person name="Lampietro C."/>
            <person name="Lopez Roques C."/>
            <person name="Donnadieu C."/>
            <person name="Postlethwait J."/>
            <person name="Bobe J."/>
            <person name="Dillon D."/>
            <person name="Chandos A."/>
            <person name="von Hippel F."/>
            <person name="Guiguen Y."/>
        </authorList>
    </citation>
    <scope>NUCLEOTIDE SEQUENCE</scope>
    <source>
        <strain evidence="1">YG-Jan2019</strain>
    </source>
</reference>
<proteinExistence type="predicted"/>
<comment type="caution">
    <text evidence="1">The sequence shown here is derived from an EMBL/GenBank/DDBJ whole genome shotgun (WGS) entry which is preliminary data.</text>
</comment>
<evidence type="ECO:0000313" key="2">
    <source>
        <dbReference type="Proteomes" id="UP001157502"/>
    </source>
</evidence>